<keyword evidence="2" id="KW-1185">Reference proteome</keyword>
<gene>
    <name evidence="1" type="ORF">M501DRAFT_421736</name>
</gene>
<comment type="caution">
    <text evidence="1">The sequence shown here is derived from an EMBL/GenBank/DDBJ whole genome shotgun (WGS) entry which is preliminary data.</text>
</comment>
<organism evidence="1 2">
    <name type="scientific">Patellaria atrata CBS 101060</name>
    <dbReference type="NCBI Taxonomy" id="1346257"/>
    <lineage>
        <taxon>Eukaryota</taxon>
        <taxon>Fungi</taxon>
        <taxon>Dikarya</taxon>
        <taxon>Ascomycota</taxon>
        <taxon>Pezizomycotina</taxon>
        <taxon>Dothideomycetes</taxon>
        <taxon>Dothideomycetes incertae sedis</taxon>
        <taxon>Patellariales</taxon>
        <taxon>Patellariaceae</taxon>
        <taxon>Patellaria</taxon>
    </lineage>
</organism>
<protein>
    <submittedName>
        <fullName evidence="1">Uncharacterized protein</fullName>
    </submittedName>
</protein>
<dbReference type="Proteomes" id="UP000799429">
    <property type="component" value="Unassembled WGS sequence"/>
</dbReference>
<evidence type="ECO:0000313" key="2">
    <source>
        <dbReference type="Proteomes" id="UP000799429"/>
    </source>
</evidence>
<sequence>MTINRCTCGARCHEAIKIPWIEPVIFSEFISWVYGYAILHYVPVDQQSLTLCKLWVLGAQLRCLRLQDDVIYFFAENISDLVLLNHGDLPLLPVETIQYVYTNTNYGNGLRRFLVDYTLYTMDKEVFEQTNFRHYHKDFEMELEVRNAEVHPKARRWEKLGKLLDGEHLQTYFVCKDRR</sequence>
<accession>A0A9P4SHA2</accession>
<dbReference type="AlphaFoldDB" id="A0A9P4SHA2"/>
<evidence type="ECO:0000313" key="1">
    <source>
        <dbReference type="EMBL" id="KAF2842492.1"/>
    </source>
</evidence>
<proteinExistence type="predicted"/>
<name>A0A9P4SHA2_9PEZI</name>
<reference evidence="1" key="1">
    <citation type="journal article" date="2020" name="Stud. Mycol.">
        <title>101 Dothideomycetes genomes: a test case for predicting lifestyles and emergence of pathogens.</title>
        <authorList>
            <person name="Haridas S."/>
            <person name="Albert R."/>
            <person name="Binder M."/>
            <person name="Bloem J."/>
            <person name="Labutti K."/>
            <person name="Salamov A."/>
            <person name="Andreopoulos B."/>
            <person name="Baker S."/>
            <person name="Barry K."/>
            <person name="Bills G."/>
            <person name="Bluhm B."/>
            <person name="Cannon C."/>
            <person name="Castanera R."/>
            <person name="Culley D."/>
            <person name="Daum C."/>
            <person name="Ezra D."/>
            <person name="Gonzalez J."/>
            <person name="Henrissat B."/>
            <person name="Kuo A."/>
            <person name="Liang C."/>
            <person name="Lipzen A."/>
            <person name="Lutzoni F."/>
            <person name="Magnuson J."/>
            <person name="Mondo S."/>
            <person name="Nolan M."/>
            <person name="Ohm R."/>
            <person name="Pangilinan J."/>
            <person name="Park H.-J."/>
            <person name="Ramirez L."/>
            <person name="Alfaro M."/>
            <person name="Sun H."/>
            <person name="Tritt A."/>
            <person name="Yoshinaga Y."/>
            <person name="Zwiers L.-H."/>
            <person name="Turgeon B."/>
            <person name="Goodwin S."/>
            <person name="Spatafora J."/>
            <person name="Crous P."/>
            <person name="Grigoriev I."/>
        </authorList>
    </citation>
    <scope>NUCLEOTIDE SEQUENCE</scope>
    <source>
        <strain evidence="1">CBS 101060</strain>
    </source>
</reference>
<dbReference type="EMBL" id="MU006090">
    <property type="protein sequence ID" value="KAF2842492.1"/>
    <property type="molecule type" value="Genomic_DNA"/>
</dbReference>